<keyword evidence="4 8" id="KW-0812">Transmembrane</keyword>
<dbReference type="EMBL" id="MCFE01000261">
    <property type="protein sequence ID" value="ORX92763.1"/>
    <property type="molecule type" value="Genomic_DNA"/>
</dbReference>
<evidence type="ECO:0000256" key="1">
    <source>
        <dbReference type="ARBA" id="ARBA00004141"/>
    </source>
</evidence>
<dbReference type="Gene3D" id="1.50.40.10">
    <property type="entry name" value="Mitochondrial carrier domain"/>
    <property type="match status" value="1"/>
</dbReference>
<keyword evidence="3 9" id="KW-0813">Transport</keyword>
<reference evidence="10 11" key="1">
    <citation type="submission" date="2016-07" db="EMBL/GenBank/DDBJ databases">
        <title>Pervasive Adenine N6-methylation of Active Genes in Fungi.</title>
        <authorList>
            <consortium name="DOE Joint Genome Institute"/>
            <person name="Mondo S.J."/>
            <person name="Dannebaum R.O."/>
            <person name="Kuo R.C."/>
            <person name="Labutti K."/>
            <person name="Haridas S."/>
            <person name="Kuo A."/>
            <person name="Salamov A."/>
            <person name="Ahrendt S.R."/>
            <person name="Lipzen A."/>
            <person name="Sullivan W."/>
            <person name="Andreopoulos W.B."/>
            <person name="Clum A."/>
            <person name="Lindquist E."/>
            <person name="Daum C."/>
            <person name="Ramamoorthy G.K."/>
            <person name="Gryganskyi A."/>
            <person name="Culley D."/>
            <person name="Magnuson J.K."/>
            <person name="James T.Y."/>
            <person name="O'Malley M.A."/>
            <person name="Stajich J.E."/>
            <person name="Spatafora J.W."/>
            <person name="Visel A."/>
            <person name="Grigoriev I.V."/>
        </authorList>
    </citation>
    <scope>NUCLEOTIDE SEQUENCE [LARGE SCALE GENOMIC DNA]</scope>
    <source>
        <strain evidence="10 11">CBS 931.73</strain>
    </source>
</reference>
<name>A0A1Y1Y458_9FUNG</name>
<evidence type="ECO:0000313" key="11">
    <source>
        <dbReference type="Proteomes" id="UP000193498"/>
    </source>
</evidence>
<dbReference type="SUPFAM" id="SSF103506">
    <property type="entry name" value="Mitochondrial carrier"/>
    <property type="match status" value="1"/>
</dbReference>
<dbReference type="Proteomes" id="UP000193498">
    <property type="component" value="Unassembled WGS sequence"/>
</dbReference>
<dbReference type="PROSITE" id="PS50920">
    <property type="entry name" value="SOLCAR"/>
    <property type="match status" value="3"/>
</dbReference>
<comment type="similarity">
    <text evidence="2 9">Belongs to the mitochondrial carrier (TC 2.A.29) family.</text>
</comment>
<keyword evidence="11" id="KW-1185">Reference proteome</keyword>
<evidence type="ECO:0000256" key="6">
    <source>
        <dbReference type="ARBA" id="ARBA00022989"/>
    </source>
</evidence>
<gene>
    <name evidence="10" type="ORF">K493DRAFT_325239</name>
</gene>
<evidence type="ECO:0000256" key="2">
    <source>
        <dbReference type="ARBA" id="ARBA00006375"/>
    </source>
</evidence>
<evidence type="ECO:0000256" key="9">
    <source>
        <dbReference type="RuleBase" id="RU000488"/>
    </source>
</evidence>
<proteinExistence type="inferred from homology"/>
<feature type="repeat" description="Solcar" evidence="8">
    <location>
        <begin position="103"/>
        <end position="199"/>
    </location>
</feature>
<feature type="repeat" description="Solcar" evidence="8">
    <location>
        <begin position="215"/>
        <end position="296"/>
    </location>
</feature>
<evidence type="ECO:0000256" key="8">
    <source>
        <dbReference type="PROSITE-ProRule" id="PRU00282"/>
    </source>
</evidence>
<dbReference type="Pfam" id="PF00153">
    <property type="entry name" value="Mito_carr"/>
    <property type="match status" value="3"/>
</dbReference>
<comment type="caution">
    <text evidence="10">The sequence shown here is derived from an EMBL/GenBank/DDBJ whole genome shotgun (WGS) entry which is preliminary data.</text>
</comment>
<dbReference type="InterPro" id="IPR023395">
    <property type="entry name" value="MCP_dom_sf"/>
</dbReference>
<comment type="subcellular location">
    <subcellularLocation>
        <location evidence="1">Membrane</location>
        <topology evidence="1">Multi-pass membrane protein</topology>
    </subcellularLocation>
</comment>
<feature type="repeat" description="Solcar" evidence="8">
    <location>
        <begin position="10"/>
        <end position="93"/>
    </location>
</feature>
<dbReference type="AlphaFoldDB" id="A0A1Y1Y458"/>
<evidence type="ECO:0000313" key="10">
    <source>
        <dbReference type="EMBL" id="ORX92763.1"/>
    </source>
</evidence>
<evidence type="ECO:0000256" key="7">
    <source>
        <dbReference type="ARBA" id="ARBA00023136"/>
    </source>
</evidence>
<keyword evidence="7 8" id="KW-0472">Membrane</keyword>
<accession>A0A1Y1Y458</accession>
<keyword evidence="6" id="KW-1133">Transmembrane helix</keyword>
<evidence type="ECO:0000256" key="4">
    <source>
        <dbReference type="ARBA" id="ARBA00022692"/>
    </source>
</evidence>
<evidence type="ECO:0000256" key="3">
    <source>
        <dbReference type="ARBA" id="ARBA00022448"/>
    </source>
</evidence>
<organism evidence="10 11">
    <name type="scientific">Basidiobolus meristosporus CBS 931.73</name>
    <dbReference type="NCBI Taxonomy" id="1314790"/>
    <lineage>
        <taxon>Eukaryota</taxon>
        <taxon>Fungi</taxon>
        <taxon>Fungi incertae sedis</taxon>
        <taxon>Zoopagomycota</taxon>
        <taxon>Entomophthoromycotina</taxon>
        <taxon>Basidiobolomycetes</taxon>
        <taxon>Basidiobolales</taxon>
        <taxon>Basidiobolaceae</taxon>
        <taxon>Basidiobolus</taxon>
    </lineage>
</organism>
<dbReference type="InParanoid" id="A0A1Y1Y458"/>
<dbReference type="InterPro" id="IPR018108">
    <property type="entry name" value="MCP_transmembrane"/>
</dbReference>
<dbReference type="FunCoup" id="A0A1Y1Y458">
    <property type="interactions" value="17"/>
</dbReference>
<dbReference type="GO" id="GO:0016020">
    <property type="term" value="C:membrane"/>
    <property type="evidence" value="ECO:0007669"/>
    <property type="project" value="UniProtKB-SubCell"/>
</dbReference>
<dbReference type="STRING" id="1314790.A0A1Y1Y458"/>
<keyword evidence="5" id="KW-0677">Repeat</keyword>
<dbReference type="OrthoDB" id="415315at2759"/>
<evidence type="ECO:0000256" key="5">
    <source>
        <dbReference type="ARBA" id="ARBA00022737"/>
    </source>
</evidence>
<protein>
    <submittedName>
        <fullName evidence="10">Mitochondrial carrier</fullName>
    </submittedName>
</protein>
<dbReference type="PANTHER" id="PTHR45667">
    <property type="entry name" value="S-ADENOSYLMETHIONINE MITOCHONDRIAL CARRIER PROTEIN"/>
    <property type="match status" value="1"/>
</dbReference>
<sequence>MHNPNHPYVDVLLGRGLDGSIADFSMHSVDTVKTRLQDQSFPPKYGNMLHAYQTILREEGMARGLYSGIGPVMTGSVPGTTVYFGTYEFVQRSCIEKKNIDSVAHLTSRLRHAGAICDLAASVIYVPSEVPETRTQLQGRHNNPNCVSGYNYGNSPLALQMIVKYDGFGAFYNGFRAAILRDVPFSSLHFAFYKKLKAASLDRRADEKKPLTLPVEIGIGSLAGGAAGAITTSLDVVKTLLQIQVNPSAPFQERSTSKVLFGDWIKGLFRGIGPRAFWTALQSSGMFVVYEQALVLMEQGCLRTCTV</sequence>